<organism evidence="2 3">
    <name type="scientific">Mycolicibacterium obuense</name>
    <dbReference type="NCBI Taxonomy" id="1807"/>
    <lineage>
        <taxon>Bacteria</taxon>
        <taxon>Bacillati</taxon>
        <taxon>Actinomycetota</taxon>
        <taxon>Actinomycetes</taxon>
        <taxon>Mycobacteriales</taxon>
        <taxon>Mycobacteriaceae</taxon>
        <taxon>Mycolicibacterium</taxon>
    </lineage>
</organism>
<dbReference type="Proteomes" id="UP000034150">
    <property type="component" value="Unassembled WGS sequence"/>
</dbReference>
<evidence type="ECO:0000313" key="3">
    <source>
        <dbReference type="Proteomes" id="UP000034150"/>
    </source>
</evidence>
<dbReference type="AlphaFoldDB" id="A0A0M2JQ26"/>
<protein>
    <recommendedName>
        <fullName evidence="4">Alanine and proline rich membrane protein</fullName>
    </recommendedName>
</protein>
<dbReference type="EMBL" id="LAUZ02000032">
    <property type="protein sequence ID" value="KKE98629.1"/>
    <property type="molecule type" value="Genomic_DNA"/>
</dbReference>
<feature type="signal peptide" evidence="1">
    <location>
        <begin position="1"/>
        <end position="20"/>
    </location>
</feature>
<proteinExistence type="predicted"/>
<keyword evidence="3" id="KW-1185">Reference proteome</keyword>
<keyword evidence="1" id="KW-0732">Signal</keyword>
<accession>A0A0M2JQ26</accession>
<reference evidence="2 3" key="1">
    <citation type="journal article" date="2015" name="Genome Announc.">
        <title>Draft Genome Sequence of Mycobacterium obuense Strain UC1, Isolated from Patient Sputum.</title>
        <authorList>
            <person name="Greninger A.L."/>
            <person name="Cunningham G."/>
            <person name="Hsu E.D."/>
            <person name="Yu J.M."/>
            <person name="Chiu C.Y."/>
            <person name="Miller S."/>
        </authorList>
    </citation>
    <scope>NUCLEOTIDE SEQUENCE [LARGE SCALE GENOMIC DNA]</scope>
    <source>
        <strain evidence="2 3">UC1</strain>
    </source>
</reference>
<comment type="caution">
    <text evidence="2">The sequence shown here is derived from an EMBL/GenBank/DDBJ whole genome shotgun (WGS) entry which is preliminary data.</text>
</comment>
<evidence type="ECO:0000256" key="1">
    <source>
        <dbReference type="SAM" id="SignalP"/>
    </source>
</evidence>
<dbReference type="PATRIC" id="fig|1807.13.peg.3083"/>
<sequence>MWLWALVSAVLMVIAVAATAAITYAITRPSTPPAGNPTASPAAPTFTAAQQADAKQAVCQAFDVSSAGSQSQGGARLDGQPNLPALVRTLGSVVSIQNALVPATPEDVAAPARKVVKTDLDLVNAALGLANVDEVNRLTDVNTSAIYQLVDACGLPK</sequence>
<evidence type="ECO:0000313" key="2">
    <source>
        <dbReference type="EMBL" id="KKE98629.1"/>
    </source>
</evidence>
<name>A0A0M2JQ26_9MYCO</name>
<feature type="chain" id="PRO_5005635466" description="Alanine and proline rich membrane protein" evidence="1">
    <location>
        <begin position="21"/>
        <end position="157"/>
    </location>
</feature>
<evidence type="ECO:0008006" key="4">
    <source>
        <dbReference type="Google" id="ProtNLM"/>
    </source>
</evidence>
<gene>
    <name evidence="2" type="ORF">WN67_28275</name>
</gene>